<dbReference type="Ensembl" id="ENSEBUT00000025141.1">
    <property type="protein sequence ID" value="ENSEBUP00000024565.1"/>
    <property type="gene ID" value="ENSEBUG00000015153.1"/>
</dbReference>
<evidence type="ECO:0000256" key="6">
    <source>
        <dbReference type="ARBA" id="ARBA00022843"/>
    </source>
</evidence>
<keyword evidence="6" id="KW-0832">Ubl conjugation</keyword>
<dbReference type="FunFam" id="1.20.5.110:FF:000036">
    <property type="entry name" value="Putative Syntaxin-8"/>
    <property type="match status" value="1"/>
</dbReference>
<keyword evidence="15" id="KW-1185">Reference proteome</keyword>
<evidence type="ECO:0000256" key="3">
    <source>
        <dbReference type="ARBA" id="ARBA00022448"/>
    </source>
</evidence>
<accession>A0A8C4R3W4</accession>
<dbReference type="AlphaFoldDB" id="A0A8C4R3W4"/>
<keyword evidence="8" id="KW-0175">Coiled coil</keyword>
<evidence type="ECO:0000256" key="12">
    <source>
        <dbReference type="SAM" id="Phobius"/>
    </source>
</evidence>
<keyword evidence="3" id="KW-0813">Transport</keyword>
<dbReference type="GO" id="GO:0006886">
    <property type="term" value="P:intracellular protein transport"/>
    <property type="evidence" value="ECO:0007669"/>
    <property type="project" value="TreeGrafter"/>
</dbReference>
<dbReference type="GO" id="GO:0006906">
    <property type="term" value="P:vesicle fusion"/>
    <property type="evidence" value="ECO:0007669"/>
    <property type="project" value="TreeGrafter"/>
</dbReference>
<dbReference type="SUPFAM" id="SSF58038">
    <property type="entry name" value="SNARE fusion complex"/>
    <property type="match status" value="1"/>
</dbReference>
<name>A0A8C4R3W4_EPTBU</name>
<dbReference type="CDD" id="cd15852">
    <property type="entry name" value="SNARE_Syntaxin8"/>
    <property type="match status" value="1"/>
</dbReference>
<evidence type="ECO:0000259" key="13">
    <source>
        <dbReference type="PROSITE" id="PS50192"/>
    </source>
</evidence>
<feature type="domain" description="T-SNARE coiled-coil homology" evidence="13">
    <location>
        <begin position="147"/>
        <end position="209"/>
    </location>
</feature>
<dbReference type="PROSITE" id="PS50192">
    <property type="entry name" value="T_SNARE"/>
    <property type="match status" value="1"/>
</dbReference>
<comment type="function">
    <text evidence="10">Vesicle trafficking protein that functions in the early secretory pathway, possibly by mediating retrograde transport from cis-Golgi membranes to the ER.</text>
</comment>
<sequence length="237" mass="26352">MEAESWLLQFEVARRLAQDIAEKLHEKQRGESDSSGAAKLTVSIRLSLQSLNRELAHLSDSLIQTSAFKSITQREAERRQNLLDELRTRSRQMEGTLEGNPGQMEFGRAGLFGGPGSGRVGTESTWGSEEPEEMRGLSFSQIRQQQQQIIHEQDEGLDALSAIIARQKHMGENIGDEIDTQNEIIDDLTHLVDKTNSKIHQETRLVGTVDRKAGTCGMLVVIVLLLIAIVVVAAWPK</sequence>
<dbReference type="InterPro" id="IPR045242">
    <property type="entry name" value="Syntaxin"/>
</dbReference>
<protein>
    <recommendedName>
        <fullName evidence="11">Syntaxin-8</fullName>
    </recommendedName>
</protein>
<proteinExistence type="inferred from homology"/>
<evidence type="ECO:0000256" key="8">
    <source>
        <dbReference type="ARBA" id="ARBA00023054"/>
    </source>
</evidence>
<dbReference type="GO" id="GO:0005484">
    <property type="term" value="F:SNAP receptor activity"/>
    <property type="evidence" value="ECO:0007669"/>
    <property type="project" value="TreeGrafter"/>
</dbReference>
<keyword evidence="7 12" id="KW-1133">Transmembrane helix</keyword>
<dbReference type="PANTHER" id="PTHR19957:SF124">
    <property type="entry name" value="SYNTAXIN-8"/>
    <property type="match status" value="1"/>
</dbReference>
<evidence type="ECO:0000256" key="1">
    <source>
        <dbReference type="ARBA" id="ARBA00004211"/>
    </source>
</evidence>
<evidence type="ECO:0000256" key="4">
    <source>
        <dbReference type="ARBA" id="ARBA00022553"/>
    </source>
</evidence>
<reference evidence="14" key="1">
    <citation type="submission" date="2025-08" db="UniProtKB">
        <authorList>
            <consortium name="Ensembl"/>
        </authorList>
    </citation>
    <scope>IDENTIFICATION</scope>
</reference>
<dbReference type="Proteomes" id="UP000694388">
    <property type="component" value="Unplaced"/>
</dbReference>
<dbReference type="Gene3D" id="1.20.5.110">
    <property type="match status" value="1"/>
</dbReference>
<reference evidence="14" key="2">
    <citation type="submission" date="2025-09" db="UniProtKB">
        <authorList>
            <consortium name="Ensembl"/>
        </authorList>
    </citation>
    <scope>IDENTIFICATION</scope>
</reference>
<keyword evidence="4" id="KW-0597">Phosphoprotein</keyword>
<evidence type="ECO:0000256" key="2">
    <source>
        <dbReference type="ARBA" id="ARBA00009063"/>
    </source>
</evidence>
<organism evidence="14 15">
    <name type="scientific">Eptatretus burgeri</name>
    <name type="common">Inshore hagfish</name>
    <dbReference type="NCBI Taxonomy" id="7764"/>
    <lineage>
        <taxon>Eukaryota</taxon>
        <taxon>Metazoa</taxon>
        <taxon>Chordata</taxon>
        <taxon>Craniata</taxon>
        <taxon>Vertebrata</taxon>
        <taxon>Cyclostomata</taxon>
        <taxon>Myxini</taxon>
        <taxon>Myxiniformes</taxon>
        <taxon>Myxinidae</taxon>
        <taxon>Eptatretinae</taxon>
        <taxon>Eptatretus</taxon>
    </lineage>
</organism>
<dbReference type="InterPro" id="IPR041875">
    <property type="entry name" value="Syntaxin-8_SNARE"/>
</dbReference>
<evidence type="ECO:0000256" key="10">
    <source>
        <dbReference type="ARBA" id="ARBA00055629"/>
    </source>
</evidence>
<dbReference type="SMART" id="SM00397">
    <property type="entry name" value="t_SNARE"/>
    <property type="match status" value="1"/>
</dbReference>
<dbReference type="GO" id="GO:0005770">
    <property type="term" value="C:late endosome"/>
    <property type="evidence" value="ECO:0007669"/>
    <property type="project" value="UniProtKB-ARBA"/>
</dbReference>
<dbReference type="GO" id="GO:0048278">
    <property type="term" value="P:vesicle docking"/>
    <property type="evidence" value="ECO:0007669"/>
    <property type="project" value="TreeGrafter"/>
</dbReference>
<evidence type="ECO:0000313" key="15">
    <source>
        <dbReference type="Proteomes" id="UP000694388"/>
    </source>
</evidence>
<evidence type="ECO:0000256" key="5">
    <source>
        <dbReference type="ARBA" id="ARBA00022692"/>
    </source>
</evidence>
<dbReference type="PANTHER" id="PTHR19957">
    <property type="entry name" value="SYNTAXIN"/>
    <property type="match status" value="1"/>
</dbReference>
<keyword evidence="9 12" id="KW-0472">Membrane</keyword>
<comment type="subcellular location">
    <subcellularLocation>
        <location evidence="1">Membrane</location>
        <topology evidence="1">Single-pass type IV membrane protein</topology>
    </subcellularLocation>
</comment>
<keyword evidence="5 12" id="KW-0812">Transmembrane</keyword>
<evidence type="ECO:0000256" key="7">
    <source>
        <dbReference type="ARBA" id="ARBA00022989"/>
    </source>
</evidence>
<dbReference type="InterPro" id="IPR000727">
    <property type="entry name" value="T_SNARE_dom"/>
</dbReference>
<dbReference type="OMA" id="DSTCYIA"/>
<evidence type="ECO:0000256" key="9">
    <source>
        <dbReference type="ARBA" id="ARBA00023136"/>
    </source>
</evidence>
<feature type="transmembrane region" description="Helical" evidence="12">
    <location>
        <begin position="213"/>
        <end position="235"/>
    </location>
</feature>
<evidence type="ECO:0000313" key="14">
    <source>
        <dbReference type="Ensembl" id="ENSEBUP00000024565.1"/>
    </source>
</evidence>
<evidence type="ECO:0000256" key="11">
    <source>
        <dbReference type="ARBA" id="ARBA00072662"/>
    </source>
</evidence>
<dbReference type="GO" id="GO:0031201">
    <property type="term" value="C:SNARE complex"/>
    <property type="evidence" value="ECO:0007669"/>
    <property type="project" value="TreeGrafter"/>
</dbReference>
<comment type="similarity">
    <text evidence="2">Belongs to the syntaxin family.</text>
</comment>
<dbReference type="GeneTree" id="ENSGT00940000169384"/>
<dbReference type="GO" id="GO:0000149">
    <property type="term" value="F:SNARE binding"/>
    <property type="evidence" value="ECO:0007669"/>
    <property type="project" value="TreeGrafter"/>
</dbReference>